<dbReference type="InterPro" id="IPR012347">
    <property type="entry name" value="Ferritin-like"/>
</dbReference>
<dbReference type="Pfam" id="PF06175">
    <property type="entry name" value="MiaE"/>
    <property type="match status" value="1"/>
</dbReference>
<dbReference type="GO" id="GO:0045301">
    <property type="term" value="F:tRNA 2-(methylsulfanyl)-N(6)-isopentenyladenosine(37) hydroxylase activity"/>
    <property type="evidence" value="ECO:0007669"/>
    <property type="project" value="InterPro"/>
</dbReference>
<dbReference type="STRING" id="1524254.PHACT_13300"/>
<sequence length="225" mass="25643">MITRMMAMNALNERQDTTELSRELQAFLLCPTPVAWLDWALQNQPLLLIDHANCEKKAASNAMGLMYRHVAHTDLLTKMSQLAREELLHFEQVVGLMAERGISYQRIGPSRYAAGLREHMRTDKREEALTDSLIVGAIVEARSCERFATLAPLLDDKLAKFYVSLLRSEARHYKDYLALAAQYTDEDIQPRVQYFLRVEKDLIESEDDEFRFHSGVPASAAPATV</sequence>
<dbReference type="InterPro" id="IPR010386">
    <property type="entry name" value="tRNA-Hydrxlase_MiaE"/>
</dbReference>
<dbReference type="Proteomes" id="UP000175669">
    <property type="component" value="Unassembled WGS sequence"/>
</dbReference>
<proteinExistence type="predicted"/>
<reference evidence="2" key="1">
    <citation type="submission" date="2016-07" db="EMBL/GenBank/DDBJ databases">
        <authorList>
            <person name="Florea S."/>
            <person name="Webb J.S."/>
            <person name="Jaromczyk J."/>
            <person name="Schardl C.L."/>
        </authorList>
    </citation>
    <scope>NUCLEOTIDE SEQUENCE [LARGE SCALE GENOMIC DNA]</scope>
    <source>
        <strain evidence="2">KCTC 42131</strain>
    </source>
</reference>
<dbReference type="CDD" id="cd07910">
    <property type="entry name" value="MiaE"/>
    <property type="match status" value="1"/>
</dbReference>
<dbReference type="PIRSF" id="PIRSF020736">
    <property type="entry name" value="MiaE"/>
    <property type="match status" value="1"/>
</dbReference>
<dbReference type="Gene3D" id="1.20.1260.10">
    <property type="match status" value="1"/>
</dbReference>
<evidence type="ECO:0000313" key="2">
    <source>
        <dbReference type="Proteomes" id="UP000175669"/>
    </source>
</evidence>
<dbReference type="SUPFAM" id="SSF47240">
    <property type="entry name" value="Ferritin-like"/>
    <property type="match status" value="1"/>
</dbReference>
<dbReference type="PANTHER" id="PTHR42637:SF1">
    <property type="entry name" value="TRNA 2-(METHYLSULFANYL)-N(6)-ISOPENTENYLADENOSINE(37) HYDROXYLASE"/>
    <property type="match status" value="1"/>
</dbReference>
<organism evidence="1 2">
    <name type="scientific">Pseudohongiella acticola</name>
    <dbReference type="NCBI Taxonomy" id="1524254"/>
    <lineage>
        <taxon>Bacteria</taxon>
        <taxon>Pseudomonadati</taxon>
        <taxon>Pseudomonadota</taxon>
        <taxon>Gammaproteobacteria</taxon>
        <taxon>Pseudomonadales</taxon>
        <taxon>Pseudohongiellaceae</taxon>
        <taxon>Pseudohongiella</taxon>
    </lineage>
</organism>
<protein>
    <submittedName>
        <fullName evidence="1">tRNA hydroxylase</fullName>
    </submittedName>
</protein>
<dbReference type="EMBL" id="MASR01000002">
    <property type="protein sequence ID" value="OFE11513.1"/>
    <property type="molecule type" value="Genomic_DNA"/>
</dbReference>
<dbReference type="PANTHER" id="PTHR42637">
    <property type="entry name" value="TRNA-(MS[2]IO[6]A)-HYDROXYLASE"/>
    <property type="match status" value="1"/>
</dbReference>
<accession>A0A1E8CGH1</accession>
<name>A0A1E8CGH1_9GAMM</name>
<evidence type="ECO:0000313" key="1">
    <source>
        <dbReference type="EMBL" id="OFE11513.1"/>
    </source>
</evidence>
<comment type="caution">
    <text evidence="1">The sequence shown here is derived from an EMBL/GenBank/DDBJ whole genome shotgun (WGS) entry which is preliminary data.</text>
</comment>
<dbReference type="InterPro" id="IPR009078">
    <property type="entry name" value="Ferritin-like_SF"/>
</dbReference>
<keyword evidence="2" id="KW-1185">Reference proteome</keyword>
<dbReference type="AlphaFoldDB" id="A0A1E8CGH1"/>
<dbReference type="GO" id="GO:0006400">
    <property type="term" value="P:tRNA modification"/>
    <property type="evidence" value="ECO:0007669"/>
    <property type="project" value="InterPro"/>
</dbReference>
<gene>
    <name evidence="1" type="ORF">PHACT_13300</name>
</gene>